<dbReference type="EMBL" id="WTYP01000001">
    <property type="protein sequence ID" value="MXP46227.1"/>
    <property type="molecule type" value="Genomic_DNA"/>
</dbReference>
<keyword evidence="2" id="KW-1185">Reference proteome</keyword>
<comment type="caution">
    <text evidence="1">The sequence shown here is derived from an EMBL/GenBank/DDBJ whole genome shotgun (WGS) entry which is preliminary data.</text>
</comment>
<dbReference type="OrthoDB" id="7410293at2"/>
<evidence type="ECO:0000313" key="2">
    <source>
        <dbReference type="Proteomes" id="UP000471435"/>
    </source>
</evidence>
<organism evidence="1 2">
    <name type="scientific">Pontixanthobacter luteolus</name>
    <dbReference type="NCBI Taxonomy" id="295089"/>
    <lineage>
        <taxon>Bacteria</taxon>
        <taxon>Pseudomonadati</taxon>
        <taxon>Pseudomonadota</taxon>
        <taxon>Alphaproteobacteria</taxon>
        <taxon>Sphingomonadales</taxon>
        <taxon>Erythrobacteraceae</taxon>
        <taxon>Pontixanthobacter</taxon>
    </lineage>
</organism>
<sequence length="58" mass="6107">MTLDEGLALEAFALSCRKPDRTRRNMDILTGGGQTSRAITVACALQVSLENAGSPLEG</sequence>
<dbReference type="RefSeq" id="WP_160729484.1">
    <property type="nucleotide sequence ID" value="NZ_WTYP01000001.1"/>
</dbReference>
<gene>
    <name evidence="1" type="ORF">GRI43_02320</name>
</gene>
<reference evidence="1 2" key="1">
    <citation type="submission" date="2019-12" db="EMBL/GenBank/DDBJ databases">
        <title>Genomic-based taxomic classification of the family Erythrobacteraceae.</title>
        <authorList>
            <person name="Xu L."/>
        </authorList>
    </citation>
    <scope>NUCLEOTIDE SEQUENCE [LARGE SCALE GENOMIC DNA]</scope>
    <source>
        <strain evidence="1 2">SW-109</strain>
    </source>
</reference>
<name>A0A6I4UWI4_9SPHN</name>
<dbReference type="AlphaFoldDB" id="A0A6I4UWI4"/>
<dbReference type="Proteomes" id="UP000471435">
    <property type="component" value="Unassembled WGS sequence"/>
</dbReference>
<protein>
    <submittedName>
        <fullName evidence="1">Uncharacterized protein</fullName>
    </submittedName>
</protein>
<accession>A0A6I4UWI4</accession>
<evidence type="ECO:0000313" key="1">
    <source>
        <dbReference type="EMBL" id="MXP46227.1"/>
    </source>
</evidence>
<proteinExistence type="predicted"/>